<dbReference type="Gene3D" id="3.30.450.90">
    <property type="match status" value="1"/>
</dbReference>
<evidence type="ECO:0000313" key="5">
    <source>
        <dbReference type="EMBL" id="OAG28614.1"/>
    </source>
</evidence>
<dbReference type="OrthoDB" id="9773102at2"/>
<dbReference type="GO" id="GO:0005886">
    <property type="term" value="C:plasma membrane"/>
    <property type="evidence" value="ECO:0007669"/>
    <property type="project" value="TreeGrafter"/>
</dbReference>
<dbReference type="PANTHER" id="PTHR30258:SF2">
    <property type="entry name" value="COMG OPERON PROTEIN 1"/>
    <property type="match status" value="1"/>
</dbReference>
<dbReference type="PROSITE" id="PS00662">
    <property type="entry name" value="T2SP_E"/>
    <property type="match status" value="1"/>
</dbReference>
<dbReference type="GO" id="GO:0005524">
    <property type="term" value="F:ATP binding"/>
    <property type="evidence" value="ECO:0007669"/>
    <property type="project" value="UniProtKB-KW"/>
</dbReference>
<dbReference type="Gene3D" id="3.30.300.160">
    <property type="entry name" value="Type II secretion system, protein E, N-terminal domain"/>
    <property type="match status" value="1"/>
</dbReference>
<dbReference type="Pfam" id="PF05157">
    <property type="entry name" value="MshEN"/>
    <property type="match status" value="1"/>
</dbReference>
<comment type="similarity">
    <text evidence="1">Belongs to the GSP E family.</text>
</comment>
<dbReference type="SUPFAM" id="SSF52540">
    <property type="entry name" value="P-loop containing nucleoside triphosphate hydrolases"/>
    <property type="match status" value="1"/>
</dbReference>
<dbReference type="AlphaFoldDB" id="A0A177E9H5"/>
<keyword evidence="2" id="KW-0547">Nucleotide-binding</keyword>
<dbReference type="Gene3D" id="3.40.50.300">
    <property type="entry name" value="P-loop containing nucleotide triphosphate hydrolases"/>
    <property type="match status" value="1"/>
</dbReference>
<dbReference type="PANTHER" id="PTHR30258">
    <property type="entry name" value="TYPE II SECRETION SYSTEM PROTEIN GSPE-RELATED"/>
    <property type="match status" value="1"/>
</dbReference>
<dbReference type="SUPFAM" id="SSF160246">
    <property type="entry name" value="EspE N-terminal domain-like"/>
    <property type="match status" value="1"/>
</dbReference>
<dbReference type="RefSeq" id="WP_068540500.1">
    <property type="nucleotide sequence ID" value="NZ_LSFI01000002.1"/>
</dbReference>
<name>A0A177E9H5_9BACT</name>
<accession>A0A177E9H5</accession>
<gene>
    <name evidence="5" type="ORF">TH606_00505</name>
</gene>
<organism evidence="5 6">
    <name type="scientific">Thermodesulfatator autotrophicus</name>
    <dbReference type="NCBI Taxonomy" id="1795632"/>
    <lineage>
        <taxon>Bacteria</taxon>
        <taxon>Pseudomonadati</taxon>
        <taxon>Thermodesulfobacteriota</taxon>
        <taxon>Thermodesulfobacteria</taxon>
        <taxon>Thermodesulfobacteriales</taxon>
        <taxon>Thermodesulfatatoraceae</taxon>
        <taxon>Thermodesulfatator</taxon>
    </lineage>
</organism>
<keyword evidence="3" id="KW-0067">ATP-binding</keyword>
<evidence type="ECO:0000259" key="4">
    <source>
        <dbReference type="PROSITE" id="PS00662"/>
    </source>
</evidence>
<reference evidence="5 6" key="1">
    <citation type="submission" date="2016-02" db="EMBL/GenBank/DDBJ databases">
        <title>Draft genome sequence of Thermodesulfatator sp. S606.</title>
        <authorList>
            <person name="Lai Q."/>
            <person name="Cao J."/>
            <person name="Dupont S."/>
            <person name="Shao Z."/>
            <person name="Jebbar M."/>
            <person name="Alain K."/>
        </authorList>
    </citation>
    <scope>NUCLEOTIDE SEQUENCE [LARGE SCALE GENOMIC DNA]</scope>
    <source>
        <strain evidence="5 6">S606</strain>
    </source>
</reference>
<dbReference type="SMART" id="SM00382">
    <property type="entry name" value="AAA"/>
    <property type="match status" value="1"/>
</dbReference>
<sequence>MKKPIGQLLKEAGYITEEHIKFALVEQQATGERLGEVLVRLGLVTDFEIARVLGEQNWLPFIDLSNITPEKKALLKVPNKFAREALVLPFKLDEKGVLHVAIADPFDRRTIEALLRHAQSKVELYVAPKSQIQKTVEHFYYFLQHPPREEIAALLEKLKRNPTLNFDVDQLFQNLMIEAIKLNATDIHFVPYEKTFRVYYRVDGLLELAFVFPATVHGRLINAVKVRANMDIAEQRLPQDGKMRFIFLGDEFDLRISTVRGLFGENLVIRLLPVKASIKHLTTLGFDQEEVKALEELFTKPHGMVLVTGPTGSGKTTTLYAALRLIDAIKKNVMTAEDPVEYHFPLIRQTQINEDIGYTFAAAIRHFLRQDPDVILVGEIRDEDTAQMAVRAALTGHLLLSTLHTNDAISAIERLRDLNVTDSLLAGSLLGVTAQRLLRRICPDCMEEYHPPTDLLKKYGLPEDGIYFRGKGCDNCHGKGYRGRIAITEILILSEDLKENMAKGLPATEIKKQALSRGMKTLWDSAKKRILAGETTLEEAIRVLG</sequence>
<evidence type="ECO:0000256" key="2">
    <source>
        <dbReference type="ARBA" id="ARBA00022741"/>
    </source>
</evidence>
<evidence type="ECO:0000256" key="1">
    <source>
        <dbReference type="ARBA" id="ARBA00006611"/>
    </source>
</evidence>
<keyword evidence="6" id="KW-1185">Reference proteome</keyword>
<dbReference type="InterPro" id="IPR001482">
    <property type="entry name" value="T2SS/T4SS_dom"/>
</dbReference>
<feature type="domain" description="Bacterial type II secretion system protein E" evidence="4">
    <location>
        <begin position="368"/>
        <end position="382"/>
    </location>
</feature>
<dbReference type="CDD" id="cd01129">
    <property type="entry name" value="PulE-GspE-like"/>
    <property type="match status" value="1"/>
</dbReference>
<evidence type="ECO:0000256" key="3">
    <source>
        <dbReference type="ARBA" id="ARBA00022840"/>
    </source>
</evidence>
<dbReference type="InterPro" id="IPR027417">
    <property type="entry name" value="P-loop_NTPase"/>
</dbReference>
<proteinExistence type="inferred from homology"/>
<comment type="caution">
    <text evidence="5">The sequence shown here is derived from an EMBL/GenBank/DDBJ whole genome shotgun (WGS) entry which is preliminary data.</text>
</comment>
<dbReference type="InterPro" id="IPR007831">
    <property type="entry name" value="T2SS_GspE_N"/>
</dbReference>
<dbReference type="Gene3D" id="1.10.40.70">
    <property type="match status" value="1"/>
</dbReference>
<dbReference type="Proteomes" id="UP000076964">
    <property type="component" value="Unassembled WGS sequence"/>
</dbReference>
<protein>
    <submittedName>
        <fullName evidence="5">Secretion system protein E</fullName>
    </submittedName>
</protein>
<evidence type="ECO:0000313" key="6">
    <source>
        <dbReference type="Proteomes" id="UP000076964"/>
    </source>
</evidence>
<dbReference type="STRING" id="1795632.TH606_00505"/>
<dbReference type="InterPro" id="IPR003593">
    <property type="entry name" value="AAA+_ATPase"/>
</dbReference>
<dbReference type="InterPro" id="IPR037257">
    <property type="entry name" value="T2SS_E_N_sf"/>
</dbReference>
<dbReference type="GO" id="GO:0016887">
    <property type="term" value="F:ATP hydrolysis activity"/>
    <property type="evidence" value="ECO:0007669"/>
    <property type="project" value="TreeGrafter"/>
</dbReference>
<dbReference type="EMBL" id="LSFI01000002">
    <property type="protein sequence ID" value="OAG28614.1"/>
    <property type="molecule type" value="Genomic_DNA"/>
</dbReference>
<dbReference type="Pfam" id="PF00437">
    <property type="entry name" value="T2SSE"/>
    <property type="match status" value="1"/>
</dbReference>